<proteinExistence type="predicted"/>
<sequence>MQKTHFEWQIESLKSVIQYIKLNSSVLPNDYNGLDLISKQYFSMYGLVDKKGLEVMNPLFSIFKMSPEILLYYAKSYPLPDESIMKAVDDNLLWNPSPTIVDFNYDPELKRTLECDLRYLINQRLDKFDENDINHQINKKLFENLAFQGRWAGFWTELASLLFHVDTISESNALKNVDFFTKTDTFRVASDLQTVRTVMYIVKRWNQFPFYHRKKQFVISSKYGSTATTCIVPLLYSLMELSKEEKMFNNVQDLLVQTICERVTYAYVSFESIALKNKSKYSKLLKQVTKSLTSSVKVTYSDGVESAITVKNYPEIFFECEADSAITEEDIPSYLKSYIKKLGTIKDSDVQSETARWLLMWLISAGNPGIYFRTSLLLEYEKSVGPQIHETPIVPRMIDYVQEGVLRFNVAMSTERCAPELKYVIDTFNEWLDKSLNVLVNCEEHFVSILTSNSQGIKVDPKSIVVNNLPDVIQNITSVKQKRIAGFTYDREPYEQYSSFITELLTNGKCAIRFQNNRRARIVEIVPNVDQTAWQLILMIFEALKEKDERIAVGKQQGSIIDMKVQMYATGQLNTVSLFSDISGADASVQPFIGTLFALLLAQKIVANNYGDSKYFSCSSKKFVSPTTGKVWDIPALAVCLLTVIATRDQKNYILRDPITSVDLKIKPAIFESGRYDTSAQHTMMFTLLHQKSYSEYLSDYSDKPQWQVKAYKFGDDSLEIAKSNFQVMDFKSLEKYQLQSIKDMKGLGFKMEAAVSTYISDFLQQMAFNGRVVPKSARSSIYCDERQDTANRDVLDRLDVVANVITAAAQRGYAPENIITNIWVIWSLIRHIKWHDTPGKLAGRFKDLYNDSIKLFSYPFTLMFFPPYNVPNPNLLFEDIYLPRSSFLRTVGNSKLVWMINKIVTDIEWKALCKLPVENPISLYLLVQPRLESLGVLSAMIIHAYQRNQKLSKERSKMLQSEIEQMADILGEYQNPYRKQTSLYAVKGLKELGLEVPESITYYYQPIARIKDMFSSVLESDVDATRLTSNFFYHMNRFCEKVPLDIKKSISIAGVFFGFDENREIPGYQIYSKFPVLPGYRLNGEYDRALRVLGSPLIDDPKTSKFLSSMSKYGNSFPIETAIHYGMKALHIGHDALLLYMDAVGIPENYREQFEQLLLSQETVPLQQFYTSGFNKSEMFGISGNAQNLTDLISLPGWYPGSMLQSTTIILRDFILYNLPYQRMNAYVCAYSNDSMQIVAHTFLKRYNKSIKQDIE</sequence>
<dbReference type="Pfam" id="PF22209">
    <property type="entry name" value="CPV_RdRP_N"/>
    <property type="match status" value="1"/>
</dbReference>
<reference evidence="2" key="1">
    <citation type="submission" date="2020-07" db="EMBL/GenBank/DDBJ databases">
        <authorList>
            <person name="Guo L."/>
            <person name="Lu X."/>
            <person name="Guo D."/>
        </authorList>
    </citation>
    <scope>NUCLEOTIDE SEQUENCE</scope>
    <source>
        <strain evidence="2">CHNdp-4</strain>
    </source>
</reference>
<feature type="domain" description="RNA-directed RNA polymerase N-terminal" evidence="1">
    <location>
        <begin position="103"/>
        <end position="341"/>
    </location>
</feature>
<dbReference type="Pfam" id="PF22212">
    <property type="entry name" value="CPV_RdRP_pol_dom"/>
    <property type="match status" value="1"/>
</dbReference>
<dbReference type="Gene3D" id="3.90.1850.10">
    <property type="entry name" value="RNA-directed RNA polymerase lambda-3"/>
    <property type="match status" value="1"/>
</dbReference>
<evidence type="ECO:0000313" key="2">
    <source>
        <dbReference type="EMBL" id="QPN36950.1"/>
    </source>
</evidence>
<accession>A0A7T1GW15</accession>
<dbReference type="EMBL" id="MT757494">
    <property type="protein sequence ID" value="QPN36950.1"/>
    <property type="molecule type" value="Genomic_RNA"/>
</dbReference>
<organism evidence="2">
    <name type="scientific">Shenzhen reo-like virus 1</name>
    <dbReference type="NCBI Taxonomy" id="2789623"/>
    <lineage>
        <taxon>Viruses</taxon>
        <taxon>Riboviria</taxon>
        <taxon>Orthornavirae</taxon>
        <taxon>Duplornaviricota</taxon>
        <taxon>Resentoviricetes</taxon>
        <taxon>Reovirales</taxon>
    </lineage>
</organism>
<dbReference type="InterPro" id="IPR054006">
    <property type="entry name" value="RdRP_N"/>
</dbReference>
<evidence type="ECO:0000259" key="1">
    <source>
        <dbReference type="Pfam" id="PF22209"/>
    </source>
</evidence>
<protein>
    <recommendedName>
        <fullName evidence="1">RNA-directed RNA polymerase N-terminal domain-containing protein</fullName>
    </recommendedName>
</protein>
<name>A0A7T1GW15_9REOV</name>